<dbReference type="Pfam" id="PF06082">
    <property type="entry name" value="YjbH"/>
    <property type="match status" value="1"/>
</dbReference>
<organism evidence="2 3">
    <name type="scientific">Pelagovum pacificum</name>
    <dbReference type="NCBI Taxonomy" id="2588711"/>
    <lineage>
        <taxon>Bacteria</taxon>
        <taxon>Pseudomonadati</taxon>
        <taxon>Pseudomonadota</taxon>
        <taxon>Alphaproteobacteria</taxon>
        <taxon>Rhodobacterales</taxon>
        <taxon>Paracoccaceae</taxon>
        <taxon>Pelagovum</taxon>
    </lineage>
</organism>
<evidence type="ECO:0000313" key="2">
    <source>
        <dbReference type="EMBL" id="TNY33783.1"/>
    </source>
</evidence>
<feature type="chain" id="PRO_5022886383" evidence="1">
    <location>
        <begin position="22"/>
        <end position="707"/>
    </location>
</feature>
<sequence>MNLRTTTILAGMAFAATGASAQSMWDTGYTLYGTPGLIDMPSGMADRDGQLAITASGFDDQQRFTASFQLHERVGASFRYSRIDQFGGVNNDATFDRSLDIRFLLLEEGTYAPALTLGLQDFLGTGRYSGEYLAATKHVTPALRVTAGIGWGRFGSNNGFDNPLAAIDERFEDRPVSNEDFFEEGGRVSSGLFFRGDAALFGGVEYRVTDTLTGIVEYSSDGYDFEVDGGSYEHNSPLNLGLAWRPKPEYEFNVAYLNGHTIGIGATFTVNPEDRLTYGGRDLAPVPVAVRPANTRAATTWDRNQIPESALQTGLVQVLDTEGVKVRGLEITDRQVRIRYENTRYRTEAQVMGRMSRLLSQAMPPSVELFTFEPLRDGVPASSVTVRRSDLEAQENEVGGSDALLASTTFSDAYGLDEGIVRIDNGDPRFSWGLGPYFAQRLFDPDNPVNLEVGAQLSADYLIQPNLLLSGSIRQPIAGEAEPDRRDTSTNIPVVRTDNSLYGEDGGPVLSDLSLAHFGRPGPNLYSRVSLGYFEKMYGGISTELLWKPVTSPLALGAEINYVAKRDYDGWFGFQDYEVLTGHASAYYDTGFGYVGQLDVGRYLAGDWGATMSVTREFDNGWAVGAYVTRTDVSFEDYGEGSFDKGVEISIPTDWILGTPSRQAYSTKLRSLTRDGGARLSVDGRLYPSVRDAHLPEIEDSWGRFLR</sequence>
<dbReference type="RefSeq" id="WP_140194505.1">
    <property type="nucleotide sequence ID" value="NZ_CP065915.1"/>
</dbReference>
<gene>
    <name evidence="2" type="ORF">FHY64_11115</name>
</gene>
<comment type="caution">
    <text evidence="2">The sequence shown here is derived from an EMBL/GenBank/DDBJ whole genome shotgun (WGS) entry which is preliminary data.</text>
</comment>
<dbReference type="InterPro" id="IPR010344">
    <property type="entry name" value="YbjH"/>
</dbReference>
<keyword evidence="1" id="KW-0732">Signal</keyword>
<keyword evidence="3" id="KW-1185">Reference proteome</keyword>
<dbReference type="OrthoDB" id="19542at2"/>
<protein>
    <submittedName>
        <fullName evidence="2">YjbH domain-containing protein</fullName>
    </submittedName>
</protein>
<proteinExistence type="predicted"/>
<accession>A0A5C5GGG7</accession>
<evidence type="ECO:0000256" key="1">
    <source>
        <dbReference type="SAM" id="SignalP"/>
    </source>
</evidence>
<reference evidence="2 3" key="1">
    <citation type="submission" date="2019-06" db="EMBL/GenBank/DDBJ databases">
        <title>Genome of new Rhodobacteraceae sp. SM1903.</title>
        <authorList>
            <person name="Ren X."/>
        </authorList>
    </citation>
    <scope>NUCLEOTIDE SEQUENCE [LARGE SCALE GENOMIC DNA]</scope>
    <source>
        <strain evidence="2 3">SM1903</strain>
    </source>
</reference>
<dbReference type="AlphaFoldDB" id="A0A5C5GGG7"/>
<feature type="signal peptide" evidence="1">
    <location>
        <begin position="1"/>
        <end position="21"/>
    </location>
</feature>
<dbReference type="Proteomes" id="UP000314011">
    <property type="component" value="Unassembled WGS sequence"/>
</dbReference>
<name>A0A5C5GGG7_9RHOB</name>
<evidence type="ECO:0000313" key="3">
    <source>
        <dbReference type="Proteomes" id="UP000314011"/>
    </source>
</evidence>
<dbReference type="EMBL" id="VFFF01000001">
    <property type="protein sequence ID" value="TNY33783.1"/>
    <property type="molecule type" value="Genomic_DNA"/>
</dbReference>